<dbReference type="AlphaFoldDB" id="A0A1Q9D9Q0"/>
<name>A0A1Q9D9Q0_SYMMI</name>
<dbReference type="EMBL" id="LSRX01000645">
    <property type="protein sequence ID" value="OLP91870.1"/>
    <property type="molecule type" value="Genomic_DNA"/>
</dbReference>
<sequence length="147" mass="15402">MPNHYLEVGSAAAGGDGKHKPQALPATGTAGKMPQGISAAEAVLNALRGSGLSKAAGLEVAEFPHGGTSVRGMRSKDHIAKAQKILEVPKPALLTDELKLSEPRFRGLANPLGLYLAERRNSLQHQASTNDQVATARASAHTFAAWF</sequence>
<feature type="region of interest" description="Disordered" evidence="1">
    <location>
        <begin position="8"/>
        <end position="32"/>
    </location>
</feature>
<reference evidence="2 3" key="1">
    <citation type="submission" date="2016-02" db="EMBL/GenBank/DDBJ databases">
        <title>Genome analysis of coral dinoflagellate symbionts highlights evolutionary adaptations to a symbiotic lifestyle.</title>
        <authorList>
            <person name="Aranda M."/>
            <person name="Li Y."/>
            <person name="Liew Y.J."/>
            <person name="Baumgarten S."/>
            <person name="Simakov O."/>
            <person name="Wilson M."/>
            <person name="Piel J."/>
            <person name="Ashoor H."/>
            <person name="Bougouffa S."/>
            <person name="Bajic V.B."/>
            <person name="Ryu T."/>
            <person name="Ravasi T."/>
            <person name="Bayer T."/>
            <person name="Micklem G."/>
            <person name="Kim H."/>
            <person name="Bhak J."/>
            <person name="Lajeunesse T.C."/>
            <person name="Voolstra C.R."/>
        </authorList>
    </citation>
    <scope>NUCLEOTIDE SEQUENCE [LARGE SCALE GENOMIC DNA]</scope>
    <source>
        <strain evidence="2 3">CCMP2467</strain>
    </source>
</reference>
<evidence type="ECO:0000256" key="1">
    <source>
        <dbReference type="SAM" id="MobiDB-lite"/>
    </source>
</evidence>
<keyword evidence="3" id="KW-1185">Reference proteome</keyword>
<evidence type="ECO:0000313" key="3">
    <source>
        <dbReference type="Proteomes" id="UP000186817"/>
    </source>
</evidence>
<accession>A0A1Q9D9Q0</accession>
<proteinExistence type="predicted"/>
<gene>
    <name evidence="2" type="ORF">AK812_SmicGene26379</name>
</gene>
<evidence type="ECO:0000313" key="2">
    <source>
        <dbReference type="EMBL" id="OLP91870.1"/>
    </source>
</evidence>
<organism evidence="2 3">
    <name type="scientific">Symbiodinium microadriaticum</name>
    <name type="common">Dinoflagellate</name>
    <name type="synonym">Zooxanthella microadriatica</name>
    <dbReference type="NCBI Taxonomy" id="2951"/>
    <lineage>
        <taxon>Eukaryota</taxon>
        <taxon>Sar</taxon>
        <taxon>Alveolata</taxon>
        <taxon>Dinophyceae</taxon>
        <taxon>Suessiales</taxon>
        <taxon>Symbiodiniaceae</taxon>
        <taxon>Symbiodinium</taxon>
    </lineage>
</organism>
<comment type="caution">
    <text evidence="2">The sequence shown here is derived from an EMBL/GenBank/DDBJ whole genome shotgun (WGS) entry which is preliminary data.</text>
</comment>
<protein>
    <submittedName>
        <fullName evidence="2">Uncharacterized protein</fullName>
    </submittedName>
</protein>
<dbReference type="Proteomes" id="UP000186817">
    <property type="component" value="Unassembled WGS sequence"/>
</dbReference>